<feature type="region of interest" description="Disordered" evidence="1">
    <location>
        <begin position="158"/>
        <end position="189"/>
    </location>
</feature>
<accession>A0AAW0EFT9</accession>
<feature type="compositionally biased region" description="Polar residues" evidence="1">
    <location>
        <begin position="164"/>
        <end position="173"/>
    </location>
</feature>
<evidence type="ECO:0000313" key="3">
    <source>
        <dbReference type="Proteomes" id="UP001362999"/>
    </source>
</evidence>
<name>A0AAW0EFT9_9AGAR</name>
<protein>
    <submittedName>
        <fullName evidence="2">Uncharacterized protein</fullName>
    </submittedName>
</protein>
<comment type="caution">
    <text evidence="2">The sequence shown here is derived from an EMBL/GenBank/DDBJ whole genome shotgun (WGS) entry which is preliminary data.</text>
</comment>
<dbReference type="EMBL" id="JAWWNJ010000002">
    <property type="protein sequence ID" value="KAK7062293.1"/>
    <property type="molecule type" value="Genomic_DNA"/>
</dbReference>
<organism evidence="2 3">
    <name type="scientific">Favolaschia claudopus</name>
    <dbReference type="NCBI Taxonomy" id="2862362"/>
    <lineage>
        <taxon>Eukaryota</taxon>
        <taxon>Fungi</taxon>
        <taxon>Dikarya</taxon>
        <taxon>Basidiomycota</taxon>
        <taxon>Agaricomycotina</taxon>
        <taxon>Agaricomycetes</taxon>
        <taxon>Agaricomycetidae</taxon>
        <taxon>Agaricales</taxon>
        <taxon>Marasmiineae</taxon>
        <taxon>Mycenaceae</taxon>
        <taxon>Favolaschia</taxon>
    </lineage>
</organism>
<evidence type="ECO:0000256" key="1">
    <source>
        <dbReference type="SAM" id="MobiDB-lite"/>
    </source>
</evidence>
<gene>
    <name evidence="2" type="ORF">R3P38DRAFT_3492295</name>
</gene>
<dbReference type="Proteomes" id="UP001362999">
    <property type="component" value="Unassembled WGS sequence"/>
</dbReference>
<keyword evidence="3" id="KW-1185">Reference proteome</keyword>
<proteinExistence type="predicted"/>
<evidence type="ECO:0000313" key="2">
    <source>
        <dbReference type="EMBL" id="KAK7062293.1"/>
    </source>
</evidence>
<dbReference type="AlphaFoldDB" id="A0AAW0EFT9"/>
<reference evidence="2 3" key="1">
    <citation type="journal article" date="2024" name="J Genomics">
        <title>Draft genome sequencing and assembly of Favolaschia claudopus CIRM-BRFM 2984 isolated from oak limbs.</title>
        <authorList>
            <person name="Navarro D."/>
            <person name="Drula E."/>
            <person name="Chaduli D."/>
            <person name="Cazenave R."/>
            <person name="Ahrendt S."/>
            <person name="Wang J."/>
            <person name="Lipzen A."/>
            <person name="Daum C."/>
            <person name="Barry K."/>
            <person name="Grigoriev I.V."/>
            <person name="Favel A."/>
            <person name="Rosso M.N."/>
            <person name="Martin F."/>
        </authorList>
    </citation>
    <scope>NUCLEOTIDE SEQUENCE [LARGE SCALE GENOMIC DNA]</scope>
    <source>
        <strain evidence="2 3">CIRM-BRFM 2984</strain>
    </source>
</reference>
<sequence>MTTTSPDLTMDKEELASLARRPLSNHSTMSLMSVTHATAVDVCATMYGENATSSDTIERYENPVLTATSRSVIADVHHLSRHLSVIDVPRPVALICTLFRLQPPRAGFLARNIDDPLFQALRVWTEIGDICENESFDGHRKTIVEHTLNILVLPGIHRDGPHRQTPSSDSLITASGAGTHHHSTPSLSLPGTSLTLPSPFHFKLHIITRLSFNEQGRITHHRDFWDVKDVMGLVPGASLAQWIATRIAARGLTYVSSFWYPPSKTPEKARDEVDALEKGLSPATLFAPVPQA</sequence>